<sequence>ELSQDSFSSQSSAPPSNQPMASSKSSTDDVTMQGRPSSLPVSSCPMWVCPPSSPAEASAPCVSRLCCMVNGQEGAVAEFGLECRAAPIGVNAPCPLVAEGGIDLRYSSEGRRVRFTPLQIECWCWAEDLSGSIDDLPTGSQMPPRPPSVQSDGILHPSINQSAMGQDRGFMQRNPHMPPYGSPQPGSALSPRQSSGGQMHAGMPYQQNNSMGNYGPQGGQYGPQGEGQCTVPFTLYTGVWAFLLGVSLGHGSKVCESKCARFR</sequence>
<evidence type="ECO:0000313" key="2">
    <source>
        <dbReference type="EMBL" id="KAG9332256.1"/>
    </source>
</evidence>
<feature type="region of interest" description="Disordered" evidence="1">
    <location>
        <begin position="1"/>
        <end position="41"/>
    </location>
</feature>
<dbReference type="PANTHER" id="PTHR12656:SF12">
    <property type="entry name" value="AT-RICH INTERACTIVE DOMAIN-CONTAINING PROTEIN 1A"/>
    <property type="match status" value="1"/>
</dbReference>
<dbReference type="GO" id="GO:0035060">
    <property type="term" value="C:brahma complex"/>
    <property type="evidence" value="ECO:0007669"/>
    <property type="project" value="InterPro"/>
</dbReference>
<reference evidence="2" key="1">
    <citation type="thesis" date="2021" institute="BYU ScholarsArchive" country="Provo, UT, USA">
        <title>Applications of and Algorithms for Genome Assembly and Genomic Analyses with an Emphasis on Marine Teleosts.</title>
        <authorList>
            <person name="Pickett B.D."/>
        </authorList>
    </citation>
    <scope>NUCLEOTIDE SEQUENCE</scope>
    <source>
        <strain evidence="2">HI-2016</strain>
    </source>
</reference>
<dbReference type="GO" id="GO:0045893">
    <property type="term" value="P:positive regulation of DNA-templated transcription"/>
    <property type="evidence" value="ECO:0007669"/>
    <property type="project" value="TreeGrafter"/>
</dbReference>
<feature type="compositionally biased region" description="Low complexity" evidence="1">
    <location>
        <begin position="1"/>
        <end position="23"/>
    </location>
</feature>
<feature type="compositionally biased region" description="Polar residues" evidence="1">
    <location>
        <begin position="184"/>
        <end position="197"/>
    </location>
</feature>
<keyword evidence="3" id="KW-1185">Reference proteome</keyword>
<name>A0A8T2MXE3_9TELE</name>
<dbReference type="GO" id="GO:0031491">
    <property type="term" value="F:nucleosome binding"/>
    <property type="evidence" value="ECO:0007669"/>
    <property type="project" value="TreeGrafter"/>
</dbReference>
<comment type="caution">
    <text evidence="2">The sequence shown here is derived from an EMBL/GenBank/DDBJ whole genome shotgun (WGS) entry which is preliminary data.</text>
</comment>
<dbReference type="GO" id="GO:0016514">
    <property type="term" value="C:SWI/SNF complex"/>
    <property type="evidence" value="ECO:0007669"/>
    <property type="project" value="InterPro"/>
</dbReference>
<gene>
    <name evidence="2" type="ORF">JZ751_015465</name>
</gene>
<dbReference type="AlphaFoldDB" id="A0A8T2MXE3"/>
<dbReference type="InterPro" id="IPR021906">
    <property type="entry name" value="BAF250/Osa"/>
</dbReference>
<accession>A0A8T2MXE3</accession>
<evidence type="ECO:0000313" key="3">
    <source>
        <dbReference type="Proteomes" id="UP000824540"/>
    </source>
</evidence>
<dbReference type="EMBL" id="JAFBMS010000247">
    <property type="protein sequence ID" value="KAG9332256.1"/>
    <property type="molecule type" value="Genomic_DNA"/>
</dbReference>
<feature type="region of interest" description="Disordered" evidence="1">
    <location>
        <begin position="168"/>
        <end position="202"/>
    </location>
</feature>
<protein>
    <submittedName>
        <fullName evidence="2">Uncharacterized protein</fullName>
    </submittedName>
</protein>
<dbReference type="GO" id="GO:0006338">
    <property type="term" value="P:chromatin remodeling"/>
    <property type="evidence" value="ECO:0007669"/>
    <property type="project" value="InterPro"/>
</dbReference>
<dbReference type="PANTHER" id="PTHR12656">
    <property type="entry name" value="BRG-1 ASSOCIATED FACTOR 250 BAF250"/>
    <property type="match status" value="1"/>
</dbReference>
<dbReference type="GO" id="GO:0006357">
    <property type="term" value="P:regulation of transcription by RNA polymerase II"/>
    <property type="evidence" value="ECO:0007669"/>
    <property type="project" value="TreeGrafter"/>
</dbReference>
<dbReference type="OrthoDB" id="8709537at2759"/>
<organism evidence="2 3">
    <name type="scientific">Albula glossodonta</name>
    <name type="common">roundjaw bonefish</name>
    <dbReference type="NCBI Taxonomy" id="121402"/>
    <lineage>
        <taxon>Eukaryota</taxon>
        <taxon>Metazoa</taxon>
        <taxon>Chordata</taxon>
        <taxon>Craniata</taxon>
        <taxon>Vertebrata</taxon>
        <taxon>Euteleostomi</taxon>
        <taxon>Actinopterygii</taxon>
        <taxon>Neopterygii</taxon>
        <taxon>Teleostei</taxon>
        <taxon>Albuliformes</taxon>
        <taxon>Albulidae</taxon>
        <taxon>Albula</taxon>
    </lineage>
</organism>
<feature type="non-terminal residue" evidence="2">
    <location>
        <position position="1"/>
    </location>
</feature>
<proteinExistence type="predicted"/>
<evidence type="ECO:0000256" key="1">
    <source>
        <dbReference type="SAM" id="MobiDB-lite"/>
    </source>
</evidence>
<feature type="compositionally biased region" description="Polar residues" evidence="1">
    <location>
        <begin position="24"/>
        <end position="41"/>
    </location>
</feature>
<dbReference type="Proteomes" id="UP000824540">
    <property type="component" value="Unassembled WGS sequence"/>
</dbReference>
<dbReference type="GO" id="GO:0005654">
    <property type="term" value="C:nucleoplasm"/>
    <property type="evidence" value="ECO:0007669"/>
    <property type="project" value="TreeGrafter"/>
</dbReference>
<dbReference type="GO" id="GO:0071565">
    <property type="term" value="C:nBAF complex"/>
    <property type="evidence" value="ECO:0007669"/>
    <property type="project" value="TreeGrafter"/>
</dbReference>